<sequence length="171" mass="19294">MKKPFIAIFLLIGLAGCKPKKAIQLREAIDQKEKTAFNIVVGKGGAEEQKLQCLIKGDFQGALAALDREEKDFDRLIDSIRVLPAADIKQGEPLKAAAVEYYTALKTLQLFDRNEVAQQEAARRMKGDSAMNAYKKIYELNVQKQGMYKNVYEKDSVFHEAKKRFNAEHGI</sequence>
<protein>
    <recommendedName>
        <fullName evidence="3">Lipoprotein</fullName>
    </recommendedName>
</protein>
<dbReference type="RefSeq" id="WP_168811336.1">
    <property type="nucleotide sequence ID" value="NZ_CP051205.1"/>
</dbReference>
<name>A0AAE6ZNA1_9BACT</name>
<dbReference type="KEGG" id="coy:HF329_32980"/>
<dbReference type="AlphaFoldDB" id="A0AAE6ZNA1"/>
<evidence type="ECO:0000313" key="1">
    <source>
        <dbReference type="EMBL" id="QJB35864.1"/>
    </source>
</evidence>
<evidence type="ECO:0008006" key="3">
    <source>
        <dbReference type="Google" id="ProtNLM"/>
    </source>
</evidence>
<accession>A0AAE6ZNA1</accession>
<gene>
    <name evidence="1" type="ORF">HF329_32980</name>
</gene>
<proteinExistence type="predicted"/>
<dbReference type="Proteomes" id="UP000502421">
    <property type="component" value="Chromosome"/>
</dbReference>
<dbReference type="PROSITE" id="PS51257">
    <property type="entry name" value="PROKAR_LIPOPROTEIN"/>
    <property type="match status" value="1"/>
</dbReference>
<dbReference type="EMBL" id="CP051205">
    <property type="protein sequence ID" value="QJB35864.1"/>
    <property type="molecule type" value="Genomic_DNA"/>
</dbReference>
<organism evidence="1 2">
    <name type="scientific">Chitinophaga oryzae</name>
    <dbReference type="NCBI Taxonomy" id="2725414"/>
    <lineage>
        <taxon>Bacteria</taxon>
        <taxon>Pseudomonadati</taxon>
        <taxon>Bacteroidota</taxon>
        <taxon>Chitinophagia</taxon>
        <taxon>Chitinophagales</taxon>
        <taxon>Chitinophagaceae</taxon>
        <taxon>Chitinophaga</taxon>
    </lineage>
</organism>
<reference evidence="2" key="1">
    <citation type="submission" date="2020-04" db="EMBL/GenBank/DDBJ databases">
        <authorList>
            <person name="Kittiwongwattana C."/>
        </authorList>
    </citation>
    <scope>NUCLEOTIDE SEQUENCE [LARGE SCALE GENOMIC DNA]</scope>
    <source>
        <strain evidence="2">1310</strain>
    </source>
</reference>
<evidence type="ECO:0000313" key="2">
    <source>
        <dbReference type="Proteomes" id="UP000502421"/>
    </source>
</evidence>